<accession>A0A543AUR5</accession>
<dbReference type="Gene3D" id="3.10.180.10">
    <property type="entry name" value="2,3-Dihydroxybiphenyl 1,2-Dioxygenase, domain 1"/>
    <property type="match status" value="1"/>
</dbReference>
<dbReference type="InterPro" id="IPR029068">
    <property type="entry name" value="Glyas_Bleomycin-R_OHBP_Dase"/>
</dbReference>
<reference evidence="2 3" key="1">
    <citation type="submission" date="2019-06" db="EMBL/GenBank/DDBJ databases">
        <title>Sequencing the genomes of 1000 actinobacteria strains.</title>
        <authorList>
            <person name="Klenk H.-P."/>
        </authorList>
    </citation>
    <scope>NUCLEOTIDE SEQUENCE [LARGE SCALE GENOMIC DNA]</scope>
    <source>
        <strain evidence="2 3">DSM 45928</strain>
    </source>
</reference>
<dbReference type="OrthoDB" id="4152030at2"/>
<dbReference type="EMBL" id="VFOW01000001">
    <property type="protein sequence ID" value="TQL76309.1"/>
    <property type="molecule type" value="Genomic_DNA"/>
</dbReference>
<feature type="domain" description="Glyoxalase-like" evidence="1">
    <location>
        <begin position="8"/>
        <end position="203"/>
    </location>
</feature>
<keyword evidence="3" id="KW-1185">Reference proteome</keyword>
<name>A0A543AUR5_9ACTN</name>
<gene>
    <name evidence="2" type="ORF">FB566_1834</name>
</gene>
<dbReference type="InParanoid" id="A0A543AUR5"/>
<protein>
    <submittedName>
        <fullName evidence="2">Glyoxalase-like protein</fullName>
    </submittedName>
</protein>
<evidence type="ECO:0000259" key="1">
    <source>
        <dbReference type="Pfam" id="PF13468"/>
    </source>
</evidence>
<dbReference type="SUPFAM" id="SSF54593">
    <property type="entry name" value="Glyoxalase/Bleomycin resistance protein/Dihydroxybiphenyl dioxygenase"/>
    <property type="match status" value="1"/>
</dbReference>
<proteinExistence type="predicted"/>
<evidence type="ECO:0000313" key="2">
    <source>
        <dbReference type="EMBL" id="TQL76309.1"/>
    </source>
</evidence>
<evidence type="ECO:0000313" key="3">
    <source>
        <dbReference type="Proteomes" id="UP000317043"/>
    </source>
</evidence>
<dbReference type="Proteomes" id="UP000317043">
    <property type="component" value="Unassembled WGS sequence"/>
</dbReference>
<organism evidence="2 3">
    <name type="scientific">Stackebrandtia endophytica</name>
    <dbReference type="NCBI Taxonomy" id="1496996"/>
    <lineage>
        <taxon>Bacteria</taxon>
        <taxon>Bacillati</taxon>
        <taxon>Actinomycetota</taxon>
        <taxon>Actinomycetes</taxon>
        <taxon>Glycomycetales</taxon>
        <taxon>Glycomycetaceae</taxon>
        <taxon>Stackebrandtia</taxon>
    </lineage>
</organism>
<dbReference type="InterPro" id="IPR025870">
    <property type="entry name" value="Glyoxalase-like_dom"/>
</dbReference>
<dbReference type="RefSeq" id="WP_142037524.1">
    <property type="nucleotide sequence ID" value="NZ_JBHTGS010000001.1"/>
</dbReference>
<dbReference type="AlphaFoldDB" id="A0A543AUR5"/>
<comment type="caution">
    <text evidence="2">The sequence shown here is derived from an EMBL/GenBank/DDBJ whole genome shotgun (WGS) entry which is preliminary data.</text>
</comment>
<sequence>MAFDIIRLHHTGHLVTDLTDTTDGYRRLGFSVPAATFPGLRAEDGRLRAIGAGNTRIAFDDNFIELVGLAGDRLPDDASITPLSLTPQSEAAIVDTTKRLEAELRDGEGVRILAWHAADLDTVAARLSRTDIPHSGVIRLERPGPDGATIPVGYLELDANGTPEGRLVVAEGTPAEATTHPNGAVRLTEAVLCVSSTTVVDRYRRYLDRDTDNGVFDLGDTRLWTATADDIARRFDGHRPAPGFVGHLVAVDDLARTLDHLCDNDIPIRYTDTEDVFTEMDGCLIGFTQV</sequence>
<dbReference type="Pfam" id="PF13468">
    <property type="entry name" value="Glyoxalase_3"/>
    <property type="match status" value="1"/>
</dbReference>